<name>A0A2P1PQ25_9GAMM</name>
<evidence type="ECO:0000256" key="2">
    <source>
        <dbReference type="SAM" id="MobiDB-lite"/>
    </source>
</evidence>
<evidence type="ECO:0000313" key="5">
    <source>
        <dbReference type="Proteomes" id="UP000241074"/>
    </source>
</evidence>
<dbReference type="Proteomes" id="UP000241074">
    <property type="component" value="Chromosome"/>
</dbReference>
<dbReference type="CDD" id="cd00118">
    <property type="entry name" value="LysM"/>
    <property type="match status" value="1"/>
</dbReference>
<dbReference type="SUPFAM" id="SSF51261">
    <property type="entry name" value="Duplicated hybrid motif"/>
    <property type="match status" value="1"/>
</dbReference>
<dbReference type="KEGG" id="xba:C7S18_06905"/>
<dbReference type="SUPFAM" id="SSF54106">
    <property type="entry name" value="LysM domain"/>
    <property type="match status" value="1"/>
</dbReference>
<dbReference type="InterPro" id="IPR016047">
    <property type="entry name" value="M23ase_b-sheet_dom"/>
</dbReference>
<comment type="similarity">
    <text evidence="1">Belongs to the E.coli NlpD/Haemophilus LppB family.</text>
</comment>
<dbReference type="EMBL" id="CP027860">
    <property type="protein sequence ID" value="AVP96943.1"/>
    <property type="molecule type" value="Genomic_DNA"/>
</dbReference>
<dbReference type="GO" id="GO:0032153">
    <property type="term" value="C:cell division site"/>
    <property type="evidence" value="ECO:0007669"/>
    <property type="project" value="TreeGrafter"/>
</dbReference>
<dbReference type="CDD" id="cd12797">
    <property type="entry name" value="M23_peptidase"/>
    <property type="match status" value="1"/>
</dbReference>
<evidence type="ECO:0000259" key="3">
    <source>
        <dbReference type="PROSITE" id="PS51782"/>
    </source>
</evidence>
<reference evidence="4 5" key="1">
    <citation type="submission" date="2018-03" db="EMBL/GenBank/DDBJ databases">
        <title>Ahniella affigens gen. nov., sp. nov., a gammaproteobacterium isolated from sandy soil near a stream.</title>
        <authorList>
            <person name="Ko Y."/>
            <person name="Kim J.-H."/>
        </authorList>
    </citation>
    <scope>NUCLEOTIDE SEQUENCE [LARGE SCALE GENOMIC DNA]</scope>
    <source>
        <strain evidence="4 5">D13</strain>
    </source>
</reference>
<dbReference type="SMART" id="SM00257">
    <property type="entry name" value="LysM"/>
    <property type="match status" value="1"/>
</dbReference>
<organism evidence="4 5">
    <name type="scientific">Ahniella affigens</name>
    <dbReference type="NCBI Taxonomy" id="2021234"/>
    <lineage>
        <taxon>Bacteria</taxon>
        <taxon>Pseudomonadati</taxon>
        <taxon>Pseudomonadota</taxon>
        <taxon>Gammaproteobacteria</taxon>
        <taxon>Lysobacterales</taxon>
        <taxon>Rhodanobacteraceae</taxon>
        <taxon>Ahniella</taxon>
    </lineage>
</organism>
<sequence>MAMRYVPSHCLIPVRGGSRIAMLVSIVLLSGCWIQPKTYVEPAPRSPSTAPAKPPTVPGPIAGSVYTVRSGDTLYAIAFRHGLDYRELARWNQLVDPSRILVGQVLRLSPPRPPTAVASAPSAPPVTTTRPSVVVANGSVASGPTNPSSRPLPPATGASRPTTVSEAIGATPSTTPAPPVSAPPVPAPSVGSSPATTPIADAPLLAAPVPLATTPSTSTGTPEVPAATSSPGPGARPAAPITTPLPVPGPGQSGAPTAAGSAVATAGPGNSAPAQNGSSVPAAAAPTAATPAVAAPATSAPTTINPNAPTKQVSGIRWRWPAEGKLIGRFVAGDPTESGIEIGGRLGQAVTASADGEVVYSGNGLLGYGELIIVQHSPDFLSAYGHNQKRLVNEGAKVKAGQAIAEMGRQGGVDLLHFEIRQSGKPVDPLKFLP</sequence>
<dbReference type="PANTHER" id="PTHR21666">
    <property type="entry name" value="PEPTIDASE-RELATED"/>
    <property type="match status" value="1"/>
</dbReference>
<feature type="region of interest" description="Disordered" evidence="2">
    <location>
        <begin position="137"/>
        <end position="283"/>
    </location>
</feature>
<dbReference type="Pfam" id="PF01551">
    <property type="entry name" value="Peptidase_M23"/>
    <property type="match status" value="1"/>
</dbReference>
<dbReference type="InterPro" id="IPR036779">
    <property type="entry name" value="LysM_dom_sf"/>
</dbReference>
<dbReference type="OrthoDB" id="9795421at2"/>
<dbReference type="GO" id="GO:0009279">
    <property type="term" value="C:cell outer membrane"/>
    <property type="evidence" value="ECO:0007669"/>
    <property type="project" value="TreeGrafter"/>
</dbReference>
<feature type="compositionally biased region" description="Pro residues" evidence="2">
    <location>
        <begin position="175"/>
        <end position="187"/>
    </location>
</feature>
<keyword evidence="5" id="KW-1185">Reference proteome</keyword>
<feature type="compositionally biased region" description="Low complexity" evidence="2">
    <location>
        <begin position="294"/>
        <end position="310"/>
    </location>
</feature>
<dbReference type="Gene3D" id="3.10.350.10">
    <property type="entry name" value="LysM domain"/>
    <property type="match status" value="1"/>
</dbReference>
<protein>
    <recommendedName>
        <fullName evidence="3">LysM domain-containing protein</fullName>
    </recommendedName>
</protein>
<accession>A0A2P1PQ25</accession>
<dbReference type="GO" id="GO:0004222">
    <property type="term" value="F:metalloendopeptidase activity"/>
    <property type="evidence" value="ECO:0007669"/>
    <property type="project" value="TreeGrafter"/>
</dbReference>
<feature type="compositionally biased region" description="Low complexity" evidence="2">
    <location>
        <begin position="253"/>
        <end position="269"/>
    </location>
</feature>
<dbReference type="PROSITE" id="PS51257">
    <property type="entry name" value="PROKAR_LIPOPROTEIN"/>
    <property type="match status" value="1"/>
</dbReference>
<reference evidence="4 5" key="2">
    <citation type="submission" date="2018-03" db="EMBL/GenBank/DDBJ databases">
        <authorList>
            <person name="Keele B.F."/>
        </authorList>
    </citation>
    <scope>NUCLEOTIDE SEQUENCE [LARGE SCALE GENOMIC DNA]</scope>
    <source>
        <strain evidence="4 5">D13</strain>
    </source>
</reference>
<dbReference type="InterPro" id="IPR018392">
    <property type="entry name" value="LysM"/>
</dbReference>
<dbReference type="Gene3D" id="2.70.70.10">
    <property type="entry name" value="Glucose Permease (Domain IIA)"/>
    <property type="match status" value="1"/>
</dbReference>
<dbReference type="AlphaFoldDB" id="A0A2P1PQ25"/>
<dbReference type="Pfam" id="PF01476">
    <property type="entry name" value="LysM"/>
    <property type="match status" value="1"/>
</dbReference>
<evidence type="ECO:0000313" key="4">
    <source>
        <dbReference type="EMBL" id="AVP96943.1"/>
    </source>
</evidence>
<feature type="compositionally biased region" description="Low complexity" evidence="2">
    <location>
        <begin position="188"/>
        <end position="242"/>
    </location>
</feature>
<dbReference type="PROSITE" id="PS51782">
    <property type="entry name" value="LYSM"/>
    <property type="match status" value="1"/>
</dbReference>
<dbReference type="PANTHER" id="PTHR21666:SF263">
    <property type="entry name" value="MUREIN HYDROLASE ACTIVATOR NLPD"/>
    <property type="match status" value="1"/>
</dbReference>
<feature type="region of interest" description="Disordered" evidence="2">
    <location>
        <begin position="41"/>
        <end position="60"/>
    </location>
</feature>
<gene>
    <name evidence="4" type="ORF">C7S18_06905</name>
</gene>
<dbReference type="InterPro" id="IPR011055">
    <property type="entry name" value="Dup_hybrid_motif"/>
</dbReference>
<dbReference type="InterPro" id="IPR050570">
    <property type="entry name" value="Cell_wall_metabolism_enzyme"/>
</dbReference>
<feature type="region of interest" description="Disordered" evidence="2">
    <location>
        <begin position="294"/>
        <end position="313"/>
    </location>
</feature>
<proteinExistence type="inferred from homology"/>
<feature type="domain" description="LysM" evidence="3">
    <location>
        <begin position="64"/>
        <end position="108"/>
    </location>
</feature>
<evidence type="ECO:0000256" key="1">
    <source>
        <dbReference type="ARBA" id="ARBA00038420"/>
    </source>
</evidence>